<accession>A0A1R3XUL7</accession>
<feature type="transmembrane region" description="Helical" evidence="1">
    <location>
        <begin position="123"/>
        <end position="141"/>
    </location>
</feature>
<reference evidence="3" key="1">
    <citation type="submission" date="2017-01" db="EMBL/GenBank/DDBJ databases">
        <authorList>
            <person name="Varghese N."/>
            <person name="Submissions S."/>
        </authorList>
    </citation>
    <scope>NUCLEOTIDE SEQUENCE [LARGE SCALE GENOMIC DNA]</scope>
    <source>
        <strain evidence="3">LP100</strain>
    </source>
</reference>
<dbReference type="OrthoDB" id="824573at2"/>
<evidence type="ECO:0000256" key="1">
    <source>
        <dbReference type="SAM" id="Phobius"/>
    </source>
</evidence>
<name>A0A1R3XUL7_9BACT</name>
<gene>
    <name evidence="2" type="ORF">SAMN05444128_3932</name>
</gene>
<sequence>MKELLPQVKLLPNRFKRYGLWVLIAGMPALTLLTFALISIGLIPRSDAFFDEWSHPIVYYPIIIGLALLNFSEEKEEDEMVQHLRYQAFMTGVLYLIVGILMLPLFTNAVKLLEGSTLGMPDIGGMLGALALLLFYTYASFKYKLHQMRKALETDAE</sequence>
<dbReference type="EMBL" id="FTPP01000005">
    <property type="protein sequence ID" value="SIT95133.1"/>
    <property type="molecule type" value="Genomic_DNA"/>
</dbReference>
<keyword evidence="3" id="KW-1185">Reference proteome</keyword>
<protein>
    <submittedName>
        <fullName evidence="2">Uncharacterized protein</fullName>
    </submittedName>
</protein>
<dbReference type="RefSeq" id="WP_076672391.1">
    <property type="nucleotide sequence ID" value="NZ_FTPP01000005.1"/>
</dbReference>
<organism evidence="2 3">
    <name type="scientific">Pontibacter indicus</name>
    <dbReference type="NCBI Taxonomy" id="1317125"/>
    <lineage>
        <taxon>Bacteria</taxon>
        <taxon>Pseudomonadati</taxon>
        <taxon>Bacteroidota</taxon>
        <taxon>Cytophagia</taxon>
        <taxon>Cytophagales</taxon>
        <taxon>Hymenobacteraceae</taxon>
        <taxon>Pontibacter</taxon>
    </lineage>
</organism>
<keyword evidence="1" id="KW-0812">Transmembrane</keyword>
<feature type="transmembrane region" description="Helical" evidence="1">
    <location>
        <begin position="53"/>
        <end position="72"/>
    </location>
</feature>
<dbReference type="STRING" id="1317125.SAMN05444128_3932"/>
<evidence type="ECO:0000313" key="3">
    <source>
        <dbReference type="Proteomes" id="UP000187181"/>
    </source>
</evidence>
<proteinExistence type="predicted"/>
<evidence type="ECO:0000313" key="2">
    <source>
        <dbReference type="EMBL" id="SIT95133.1"/>
    </source>
</evidence>
<feature type="transmembrane region" description="Helical" evidence="1">
    <location>
        <begin position="20"/>
        <end position="41"/>
    </location>
</feature>
<dbReference type="Proteomes" id="UP000187181">
    <property type="component" value="Unassembled WGS sequence"/>
</dbReference>
<dbReference type="AlphaFoldDB" id="A0A1R3XUL7"/>
<keyword evidence="1" id="KW-0472">Membrane</keyword>
<keyword evidence="1" id="KW-1133">Transmembrane helix</keyword>
<feature type="transmembrane region" description="Helical" evidence="1">
    <location>
        <begin position="84"/>
        <end position="103"/>
    </location>
</feature>